<organism evidence="2 3">
    <name type="scientific">Mesomycoplasma hyopneumoniae</name>
    <name type="common">Mycoplasma hyopneumoniae</name>
    <dbReference type="NCBI Taxonomy" id="2099"/>
    <lineage>
        <taxon>Bacteria</taxon>
        <taxon>Bacillati</taxon>
        <taxon>Mycoplasmatota</taxon>
        <taxon>Mycoplasmoidales</taxon>
        <taxon>Metamycoplasmataceae</taxon>
        <taxon>Mesomycoplasma</taxon>
    </lineage>
</organism>
<comment type="caution">
    <text evidence="2">The sequence shown here is derived from an EMBL/GenBank/DDBJ whole genome shotgun (WGS) entry which is preliminary data.</text>
</comment>
<dbReference type="EMBL" id="VBRW01000004">
    <property type="protein sequence ID" value="MCI8283310.1"/>
    <property type="molecule type" value="Genomic_DNA"/>
</dbReference>
<dbReference type="InterPro" id="IPR035437">
    <property type="entry name" value="SNase_OB-fold_sf"/>
</dbReference>
<accession>A0ABD4SXB2</accession>
<dbReference type="Gene3D" id="2.40.50.90">
    <property type="match status" value="1"/>
</dbReference>
<dbReference type="Pfam" id="PF00565">
    <property type="entry name" value="SNase"/>
    <property type="match status" value="1"/>
</dbReference>
<feature type="domain" description="TNase-like" evidence="1">
    <location>
        <begin position="4"/>
        <end position="98"/>
    </location>
</feature>
<dbReference type="AlphaFoldDB" id="A0ABD4SXB2"/>
<sequence>MKFHGLRAKKILQDLILDRWISFEIVNTDPYHRLVAIISNENGENINLKMVEGGFAINRYSQYENPKKNYYYPEYRDLINALRNAQEKAKNENLLLWRDGILPVYGINPVLK</sequence>
<protein>
    <submittedName>
        <fullName evidence="2">Nuclease</fullName>
    </submittedName>
</protein>
<reference evidence="2 3" key="1">
    <citation type="submission" date="2019-05" db="EMBL/GenBank/DDBJ databases">
        <title>Genome sequencing and assembly of Mycoplasma hyopneumoniae strains UFV01 and UFV02.</title>
        <authorList>
            <person name="De Souza L.F."/>
            <person name="Gonzaga N.F."/>
            <person name="Santos M.R."/>
            <person name="Deeney A.S."/>
            <person name="Vidigal P.M.P."/>
            <person name="Moreira M.A.S."/>
            <person name="Fietto J.R.L."/>
            <person name="Bressan G.C."/>
            <person name="Rycroft A.N."/>
            <person name="Silva Junior A."/>
        </authorList>
    </citation>
    <scope>NUCLEOTIDE SEQUENCE [LARGE SCALE GENOMIC DNA]</scope>
    <source>
        <strain evidence="2 3">UFV01</strain>
    </source>
</reference>
<evidence type="ECO:0000313" key="2">
    <source>
        <dbReference type="EMBL" id="MCI8283310.1"/>
    </source>
</evidence>
<proteinExistence type="predicted"/>
<dbReference type="InterPro" id="IPR016071">
    <property type="entry name" value="Staphylococal_nuclease_OB-fold"/>
</dbReference>
<evidence type="ECO:0000259" key="1">
    <source>
        <dbReference type="Pfam" id="PF00565"/>
    </source>
</evidence>
<gene>
    <name evidence="2" type="ORF">FEF30_01785</name>
</gene>
<evidence type="ECO:0000313" key="3">
    <source>
        <dbReference type="Proteomes" id="UP001203104"/>
    </source>
</evidence>
<name>A0ABD4SXB2_MESHO</name>
<dbReference type="Proteomes" id="UP001203104">
    <property type="component" value="Unassembled WGS sequence"/>
</dbReference>
<dbReference type="SUPFAM" id="SSF50199">
    <property type="entry name" value="Staphylococcal nuclease"/>
    <property type="match status" value="1"/>
</dbReference>